<organism evidence="1 2">
    <name type="scientific">Halosquirtibacter laminarini</name>
    <dbReference type="NCBI Taxonomy" id="3374600"/>
    <lineage>
        <taxon>Bacteria</taxon>
        <taxon>Pseudomonadati</taxon>
        <taxon>Bacteroidota</taxon>
        <taxon>Bacteroidia</taxon>
        <taxon>Marinilabiliales</taxon>
        <taxon>Prolixibacteraceae</taxon>
        <taxon>Halosquirtibacter</taxon>
    </lineage>
</organism>
<dbReference type="Proteomes" id="UP000826212">
    <property type="component" value="Chromosome"/>
</dbReference>
<sequence>MKNRKIKTLILSLATLIPALLFGQTSELTLTLDGACRLAESSSLSQFINKNNFLSNYWQYKSYKANFLPELSLNSRLLSYQNSNNLRYNSVTKTDDYVHTQNLNSNISASIRQNVGLTGGSLFISSNLDRNQNFGDEAYTQYASRPFTIGYNQKMFGYNELKWSRILEPKRYEKAKRQYLYGLQQLYITTCTYFFSYALAMENLKIAQYNIGQTEKMVHIARERFKLGTYEKDQLLQLELESNNQSIKLKECEIAERKSREKLMSFLRLPTTKEIKIILPSVYSIQIDEREALDLAKASNVQMLENELTLLQDKANVARTKANASFQANLGLSYGINKTDGMYDYKKQEPNNGTIPNVYKPSFDDYQSVQLTLTIPILDWGRRRGEVQKAKSQQEVNRIKVEQSIIDFEQMILTNVLEFNIQYDKVKASERSQQISEDSYKLISQRFMNGSVEVMQLNNAQMKRSSALVSVIQSKFNFWKSYYTVRLNTMYDFKQQQKLEVDFDELIKRY</sequence>
<accession>A0AC61NNP0</accession>
<gene>
    <name evidence="1" type="ORF">K4L44_12370</name>
</gene>
<keyword evidence="2" id="KW-1185">Reference proteome</keyword>
<protein>
    <submittedName>
        <fullName evidence="1">TolC family protein</fullName>
    </submittedName>
</protein>
<evidence type="ECO:0000313" key="2">
    <source>
        <dbReference type="Proteomes" id="UP000826212"/>
    </source>
</evidence>
<dbReference type="EMBL" id="CP081303">
    <property type="protein sequence ID" value="QZE13377.1"/>
    <property type="molecule type" value="Genomic_DNA"/>
</dbReference>
<evidence type="ECO:0000313" key="1">
    <source>
        <dbReference type="EMBL" id="QZE13377.1"/>
    </source>
</evidence>
<name>A0AC61NNP0_9BACT</name>
<reference evidence="1" key="1">
    <citation type="submission" date="2021-08" db="EMBL/GenBank/DDBJ databases">
        <title>Novel anaerobic bacterium isolated from sea squirt in East Sea, Republic of Korea.</title>
        <authorList>
            <person name="Nguyen T.H."/>
            <person name="Li Z."/>
            <person name="Lee Y.-J."/>
            <person name="Ko J."/>
            <person name="Kim S.-G."/>
        </authorList>
    </citation>
    <scope>NUCLEOTIDE SEQUENCE</scope>
    <source>
        <strain evidence="1">KCTC 25031</strain>
    </source>
</reference>
<proteinExistence type="predicted"/>